<dbReference type="InterPro" id="IPR001789">
    <property type="entry name" value="Sig_transdc_resp-reg_receiver"/>
</dbReference>
<accession>A0A074TIE6</accession>
<gene>
    <name evidence="4" type="ORF">DL1_07480</name>
</gene>
<dbReference type="SMART" id="SM00448">
    <property type="entry name" value="REC"/>
    <property type="match status" value="1"/>
</dbReference>
<reference evidence="4 5" key="1">
    <citation type="submission" date="2014-03" db="EMBL/GenBank/DDBJ databases">
        <title>The draft genome sequence of Thioclava dalianensis DLFJ1-1.</title>
        <authorList>
            <person name="Lai Q."/>
            <person name="Shao Z."/>
        </authorList>
    </citation>
    <scope>NUCLEOTIDE SEQUENCE [LARGE SCALE GENOMIC DNA]</scope>
    <source>
        <strain evidence="4 5">DLFJ1-1</strain>
    </source>
</reference>
<evidence type="ECO:0000259" key="3">
    <source>
        <dbReference type="PROSITE" id="PS50110"/>
    </source>
</evidence>
<keyword evidence="4" id="KW-0418">Kinase</keyword>
<evidence type="ECO:0000313" key="5">
    <source>
        <dbReference type="Proteomes" id="UP000027725"/>
    </source>
</evidence>
<feature type="modified residue" description="4-aspartylphosphate" evidence="1">
    <location>
        <position position="64"/>
    </location>
</feature>
<dbReference type="AlphaFoldDB" id="A0A074TIE6"/>
<protein>
    <submittedName>
        <fullName evidence="4">Histidine kinase</fullName>
    </submittedName>
</protein>
<keyword evidence="4" id="KW-0808">Transferase</keyword>
<dbReference type="Gene3D" id="3.40.50.2300">
    <property type="match status" value="1"/>
</dbReference>
<feature type="domain" description="Response regulatory" evidence="3">
    <location>
        <begin position="14"/>
        <end position="125"/>
    </location>
</feature>
<evidence type="ECO:0000256" key="2">
    <source>
        <dbReference type="SAM" id="MobiDB-lite"/>
    </source>
</evidence>
<dbReference type="Proteomes" id="UP000027725">
    <property type="component" value="Unassembled WGS sequence"/>
</dbReference>
<dbReference type="SUPFAM" id="SSF52172">
    <property type="entry name" value="CheY-like"/>
    <property type="match status" value="1"/>
</dbReference>
<dbReference type="InterPro" id="IPR011006">
    <property type="entry name" value="CheY-like_superfamily"/>
</dbReference>
<dbReference type="GO" id="GO:0000160">
    <property type="term" value="P:phosphorelay signal transduction system"/>
    <property type="evidence" value="ECO:0007669"/>
    <property type="project" value="InterPro"/>
</dbReference>
<name>A0A074TIE6_9RHOB</name>
<comment type="caution">
    <text evidence="4">The sequence shown here is derived from an EMBL/GenBank/DDBJ whole genome shotgun (WGS) entry which is preliminary data.</text>
</comment>
<organism evidence="4 5">
    <name type="scientific">Thioclava dalianensis</name>
    <dbReference type="NCBI Taxonomy" id="1185766"/>
    <lineage>
        <taxon>Bacteria</taxon>
        <taxon>Pseudomonadati</taxon>
        <taxon>Pseudomonadota</taxon>
        <taxon>Alphaproteobacteria</taxon>
        <taxon>Rhodobacterales</taxon>
        <taxon>Paracoccaceae</taxon>
        <taxon>Thioclava</taxon>
    </lineage>
</organism>
<evidence type="ECO:0000256" key="1">
    <source>
        <dbReference type="PROSITE-ProRule" id="PRU00169"/>
    </source>
</evidence>
<dbReference type="STRING" id="1185766.SAMN05216224_101342"/>
<feature type="region of interest" description="Disordered" evidence="2">
    <location>
        <begin position="114"/>
        <end position="133"/>
    </location>
</feature>
<evidence type="ECO:0000313" key="4">
    <source>
        <dbReference type="EMBL" id="KEP71419.1"/>
    </source>
</evidence>
<dbReference type="EMBL" id="JHEH01000002">
    <property type="protein sequence ID" value="KEP71419.1"/>
    <property type="molecule type" value="Genomic_DNA"/>
</dbReference>
<keyword evidence="5" id="KW-1185">Reference proteome</keyword>
<dbReference type="OrthoDB" id="582170at2"/>
<dbReference type="eggNOG" id="COG0784">
    <property type="taxonomic scope" value="Bacteria"/>
</dbReference>
<keyword evidence="1" id="KW-0597">Phosphoprotein</keyword>
<dbReference type="PROSITE" id="PS50110">
    <property type="entry name" value="RESPONSE_REGULATORY"/>
    <property type="match status" value="1"/>
</dbReference>
<dbReference type="RefSeq" id="WP_051693269.1">
    <property type="nucleotide sequence ID" value="NZ_FOVB01000001.1"/>
</dbReference>
<proteinExistence type="predicted"/>
<dbReference type="GO" id="GO:0016301">
    <property type="term" value="F:kinase activity"/>
    <property type="evidence" value="ECO:0007669"/>
    <property type="project" value="UniProtKB-KW"/>
</dbReference>
<sequence>MKTFEAGTCEQTCRILIAEDEAVVALDLQLMFEDLGARVIGPCATVRGALAEAQREMPTAAVLDVMLADGEVYELADLLYAAGVTILFHSGHADARELLQRYPEARLCPKPAIPSDLESKLDDIVRPQQPPGA</sequence>